<evidence type="ECO:0000256" key="2">
    <source>
        <dbReference type="ARBA" id="ARBA00007558"/>
    </source>
</evidence>
<dbReference type="PANTHER" id="PTHR12770">
    <property type="entry name" value="RUS1 FAMILY PROTEIN C16ORF58"/>
    <property type="match status" value="1"/>
</dbReference>
<dbReference type="PANTHER" id="PTHR12770:SF31">
    <property type="entry name" value="RUS FAMILY MEMBER 1"/>
    <property type="match status" value="1"/>
</dbReference>
<dbReference type="OrthoDB" id="19606at2759"/>
<feature type="transmembrane region" description="Helical" evidence="7">
    <location>
        <begin position="250"/>
        <end position="276"/>
    </location>
</feature>
<reference evidence="10 11" key="1">
    <citation type="journal article" date="2019" name="Sci. Rep.">
        <title>Comparative genomics of chytrid fungi reveal insights into the obligate biotrophic and pathogenic lifestyle of Synchytrium endobioticum.</title>
        <authorList>
            <person name="van de Vossenberg B.T.L.H."/>
            <person name="Warris S."/>
            <person name="Nguyen H.D.T."/>
            <person name="van Gent-Pelzer M.P.E."/>
            <person name="Joly D.L."/>
            <person name="van de Geest H.C."/>
            <person name="Bonants P.J.M."/>
            <person name="Smith D.S."/>
            <person name="Levesque C.A."/>
            <person name="van der Lee T.A.J."/>
        </authorList>
    </citation>
    <scope>NUCLEOTIDE SEQUENCE [LARGE SCALE GENOMIC DNA]</scope>
    <source>
        <strain evidence="10 11">JEL517</strain>
    </source>
</reference>
<evidence type="ECO:0000256" key="5">
    <source>
        <dbReference type="ARBA" id="ARBA00023136"/>
    </source>
</evidence>
<organism evidence="10 11">
    <name type="scientific">Synchytrium microbalum</name>
    <dbReference type="NCBI Taxonomy" id="1806994"/>
    <lineage>
        <taxon>Eukaryota</taxon>
        <taxon>Fungi</taxon>
        <taxon>Fungi incertae sedis</taxon>
        <taxon>Chytridiomycota</taxon>
        <taxon>Chytridiomycota incertae sedis</taxon>
        <taxon>Chytridiomycetes</taxon>
        <taxon>Synchytriales</taxon>
        <taxon>Synchytriaceae</taxon>
        <taxon>Synchytrium</taxon>
    </lineage>
</organism>
<evidence type="ECO:0000313" key="11">
    <source>
        <dbReference type="Proteomes" id="UP000319731"/>
    </source>
</evidence>
<evidence type="ECO:0000256" key="1">
    <source>
        <dbReference type="ARBA" id="ARBA00004370"/>
    </source>
</evidence>
<dbReference type="AlphaFoldDB" id="A0A507C1Z7"/>
<feature type="region of interest" description="Disordered" evidence="6">
    <location>
        <begin position="1"/>
        <end position="28"/>
    </location>
</feature>
<dbReference type="Pfam" id="PF24160">
    <property type="entry name" value="UVB_sens_C"/>
    <property type="match status" value="1"/>
</dbReference>
<comment type="subcellular location">
    <subcellularLocation>
        <location evidence="1">Membrane</location>
    </subcellularLocation>
</comment>
<keyword evidence="3 7" id="KW-0812">Transmembrane</keyword>
<dbReference type="RefSeq" id="XP_031023272.1">
    <property type="nucleotide sequence ID" value="XM_031170747.1"/>
</dbReference>
<feature type="domain" description="Root UVB sensitive protein C-terminal" evidence="9">
    <location>
        <begin position="314"/>
        <end position="466"/>
    </location>
</feature>
<dbReference type="InterPro" id="IPR006968">
    <property type="entry name" value="RUS_fam"/>
</dbReference>
<evidence type="ECO:0000256" key="7">
    <source>
        <dbReference type="SAM" id="Phobius"/>
    </source>
</evidence>
<evidence type="ECO:0000259" key="9">
    <source>
        <dbReference type="Pfam" id="PF24160"/>
    </source>
</evidence>
<proteinExistence type="inferred from homology"/>
<evidence type="ECO:0000256" key="4">
    <source>
        <dbReference type="ARBA" id="ARBA00022989"/>
    </source>
</evidence>
<evidence type="ECO:0000313" key="10">
    <source>
        <dbReference type="EMBL" id="TPX31976.1"/>
    </source>
</evidence>
<dbReference type="Proteomes" id="UP000319731">
    <property type="component" value="Unassembled WGS sequence"/>
</dbReference>
<dbReference type="EMBL" id="QEAO01000036">
    <property type="protein sequence ID" value="TPX31976.1"/>
    <property type="molecule type" value="Genomic_DNA"/>
</dbReference>
<comment type="similarity">
    <text evidence="2">Belongs to the RUS1 family.</text>
</comment>
<keyword evidence="5 7" id="KW-0472">Membrane</keyword>
<dbReference type="GO" id="GO:0016020">
    <property type="term" value="C:membrane"/>
    <property type="evidence" value="ECO:0007669"/>
    <property type="project" value="UniProtKB-SubCell"/>
</dbReference>
<dbReference type="InterPro" id="IPR054549">
    <property type="entry name" value="UVB_sens_RUS_dom"/>
</dbReference>
<evidence type="ECO:0000256" key="6">
    <source>
        <dbReference type="SAM" id="MobiDB-lite"/>
    </source>
</evidence>
<gene>
    <name evidence="10" type="ORF">SmJEL517_g04819</name>
</gene>
<dbReference type="Pfam" id="PF04884">
    <property type="entry name" value="UVB_sens_prot"/>
    <property type="match status" value="1"/>
</dbReference>
<keyword evidence="4 7" id="KW-1133">Transmembrane helix</keyword>
<accession>A0A507C1Z7</accession>
<keyword evidence="11" id="KW-1185">Reference proteome</keyword>
<evidence type="ECO:0000259" key="8">
    <source>
        <dbReference type="Pfam" id="PF04884"/>
    </source>
</evidence>
<dbReference type="InterPro" id="IPR055412">
    <property type="entry name" value="UVB_sens_C"/>
</dbReference>
<feature type="domain" description="Protein root UVB sensitive/RUS" evidence="8">
    <location>
        <begin position="77"/>
        <end position="311"/>
    </location>
</feature>
<evidence type="ECO:0000256" key="3">
    <source>
        <dbReference type="ARBA" id="ARBA00022692"/>
    </source>
</evidence>
<protein>
    <submittedName>
        <fullName evidence="10">Uncharacterized protein</fullName>
    </submittedName>
</protein>
<sequence length="494" mass="55368">MHPYTVSRRHSSPNQPPSTNTVHPKNIDADNKSTTLLTEIVHGRIRVYKHLPNSTTLIWDWIPSTGLSFFEKILPRRLAAYLRALFLPVGYPESVHPTYAKVHFWQFLETYVGSMVGVLCTEAMLTSLGVEASAAAGGAVAIEWVLKDGFGEIGKLFFIQRFAKSFDSHPKSWKIVGEASSLFGSFVQLLTVVAPASAFLPLASFGYACRSIHFSIWAATHMTFTRNFALQGNVGDLVAKDDSQMTVADLFGLVSGVGLISLPYSTTALFIMFFILGSLHYFSTLRLVWEAQFEVLNGSKLVLISDTFLRTNRVPSMKELKPRESWFGESIRLGEKVPTVVLGDAVRKAFDSVAQVQLALDLLRKENYLISRKSDGRICVVFHTDATEMDVIKAVLNSIRFQHDLSVNASREPNQMMFSSFHDRIALKSSHEWTEANFPKFVTELADKDWQSDAVFWGDSGYRVDWTRPFPESDQVVPPLPCLDVRVINTRSLV</sequence>
<name>A0A507C1Z7_9FUNG</name>
<comment type="caution">
    <text evidence="10">The sequence shown here is derived from an EMBL/GenBank/DDBJ whole genome shotgun (WGS) entry which is preliminary data.</text>
</comment>
<dbReference type="GeneID" id="42006044"/>